<evidence type="ECO:0000313" key="2">
    <source>
        <dbReference type="EMBL" id="GLD66759.1"/>
    </source>
</evidence>
<dbReference type="AlphaFoldDB" id="A0AAD3N774"/>
<evidence type="ECO:0000313" key="3">
    <source>
        <dbReference type="Proteomes" id="UP001279410"/>
    </source>
</evidence>
<feature type="region of interest" description="Disordered" evidence="1">
    <location>
        <begin position="155"/>
        <end position="177"/>
    </location>
</feature>
<feature type="region of interest" description="Disordered" evidence="1">
    <location>
        <begin position="1"/>
        <end position="23"/>
    </location>
</feature>
<name>A0AAD3N774_LATJO</name>
<comment type="caution">
    <text evidence="2">The sequence shown here is derived from an EMBL/GenBank/DDBJ whole genome shotgun (WGS) entry which is preliminary data.</text>
</comment>
<evidence type="ECO:0000256" key="1">
    <source>
        <dbReference type="SAM" id="MobiDB-lite"/>
    </source>
</evidence>
<accession>A0AAD3N774</accession>
<dbReference type="EMBL" id="BRZM01000097">
    <property type="protein sequence ID" value="GLD66759.1"/>
    <property type="molecule type" value="Genomic_DNA"/>
</dbReference>
<sequence length="177" mass="18573">MRQPGTATSLTPTGAPQSPVPSYQVLSPSRPLLIKPAYHHSSCPVSGIEANVALLTLQTALPTDPAATLVDSWVDTALFQLAEGSTKGEPPSSRASTPPWAQSWLAGGVRWLACACTTRAPGGSASSAPAGVQRWLKSSRGTWATLPIQATSAVTGLSQDQTQRVSLPRNKVRGRRH</sequence>
<reference evidence="2" key="1">
    <citation type="submission" date="2022-08" db="EMBL/GenBank/DDBJ databases">
        <title>Genome sequencing of akame (Lates japonicus).</title>
        <authorList>
            <person name="Hashiguchi Y."/>
            <person name="Takahashi H."/>
        </authorList>
    </citation>
    <scope>NUCLEOTIDE SEQUENCE</scope>
    <source>
        <strain evidence="2">Kochi</strain>
    </source>
</reference>
<organism evidence="2 3">
    <name type="scientific">Lates japonicus</name>
    <name type="common">Japanese lates</name>
    <dbReference type="NCBI Taxonomy" id="270547"/>
    <lineage>
        <taxon>Eukaryota</taxon>
        <taxon>Metazoa</taxon>
        <taxon>Chordata</taxon>
        <taxon>Craniata</taxon>
        <taxon>Vertebrata</taxon>
        <taxon>Euteleostomi</taxon>
        <taxon>Actinopterygii</taxon>
        <taxon>Neopterygii</taxon>
        <taxon>Teleostei</taxon>
        <taxon>Neoteleostei</taxon>
        <taxon>Acanthomorphata</taxon>
        <taxon>Carangaria</taxon>
        <taxon>Carangaria incertae sedis</taxon>
        <taxon>Centropomidae</taxon>
        <taxon>Lates</taxon>
    </lineage>
</organism>
<feature type="compositionally biased region" description="Polar residues" evidence="1">
    <location>
        <begin position="155"/>
        <end position="165"/>
    </location>
</feature>
<keyword evidence="3" id="KW-1185">Reference proteome</keyword>
<gene>
    <name evidence="2" type="ORF">AKAME5_001813900</name>
</gene>
<dbReference type="Proteomes" id="UP001279410">
    <property type="component" value="Unassembled WGS sequence"/>
</dbReference>
<proteinExistence type="predicted"/>
<protein>
    <submittedName>
        <fullName evidence="2">Aminoacyl tRNA synthase complex-interacting multifunctional protein 2 isoform X1</fullName>
    </submittedName>
</protein>